<dbReference type="InterPro" id="IPR005821">
    <property type="entry name" value="Ion_trans_dom"/>
</dbReference>
<keyword evidence="8" id="KW-1185">Reference proteome</keyword>
<evidence type="ECO:0000313" key="8">
    <source>
        <dbReference type="Proteomes" id="UP000242287"/>
    </source>
</evidence>
<dbReference type="Proteomes" id="UP000242287">
    <property type="component" value="Unassembled WGS sequence"/>
</dbReference>
<feature type="transmembrane region" description="Helical" evidence="5">
    <location>
        <begin position="142"/>
        <end position="161"/>
    </location>
</feature>
<protein>
    <recommendedName>
        <fullName evidence="6">Ion transport domain-containing protein</fullName>
    </recommendedName>
</protein>
<dbReference type="GO" id="GO:0005216">
    <property type="term" value="F:monoatomic ion channel activity"/>
    <property type="evidence" value="ECO:0007669"/>
    <property type="project" value="InterPro"/>
</dbReference>
<sequence>MLGQSRAMPTSWVVRCSTAQSIYCCDNLNSWHMLRPERHDDVDYAEEDGVPQNAPTRSIYTLTRSEIMKGVANRFVHSRTYIFFYLGMAALSVTTVILSLTDGCPGLPFYILEVIINTAMILEVGIRFVAFGRQFWRSPFNVMDLVLTVFCALTLLVLVFARCGVGSRGEELFDTLLLIARNVLQLGRLAAVMRQSGQSIFSQPKPIDINAARRGGIGLDIGMDSDSEDEELGQPLVGDSVVFDMGVEQQRARAMEGERDSTDMWAALG</sequence>
<dbReference type="InterPro" id="IPR027359">
    <property type="entry name" value="Volt_channel_dom_sf"/>
</dbReference>
<keyword evidence="4 5" id="KW-0472">Membrane</keyword>
<organism evidence="7 8">
    <name type="scientific">Amanita thiersii Skay4041</name>
    <dbReference type="NCBI Taxonomy" id="703135"/>
    <lineage>
        <taxon>Eukaryota</taxon>
        <taxon>Fungi</taxon>
        <taxon>Dikarya</taxon>
        <taxon>Basidiomycota</taxon>
        <taxon>Agaricomycotina</taxon>
        <taxon>Agaricomycetes</taxon>
        <taxon>Agaricomycetidae</taxon>
        <taxon>Agaricales</taxon>
        <taxon>Pluteineae</taxon>
        <taxon>Amanitaceae</taxon>
        <taxon>Amanita</taxon>
    </lineage>
</organism>
<evidence type="ECO:0000256" key="1">
    <source>
        <dbReference type="ARBA" id="ARBA00004141"/>
    </source>
</evidence>
<keyword evidence="3 5" id="KW-1133">Transmembrane helix</keyword>
<reference evidence="7 8" key="1">
    <citation type="submission" date="2014-02" db="EMBL/GenBank/DDBJ databases">
        <title>Transposable element dynamics among asymbiotic and ectomycorrhizal Amanita fungi.</title>
        <authorList>
            <consortium name="DOE Joint Genome Institute"/>
            <person name="Hess J."/>
            <person name="Skrede I."/>
            <person name="Wolfe B."/>
            <person name="LaButti K."/>
            <person name="Ohm R.A."/>
            <person name="Grigoriev I.V."/>
            <person name="Pringle A."/>
        </authorList>
    </citation>
    <scope>NUCLEOTIDE SEQUENCE [LARGE SCALE GENOMIC DNA]</scope>
    <source>
        <strain evidence="7 8">SKay4041</strain>
    </source>
</reference>
<dbReference type="EMBL" id="KZ301969">
    <property type="protein sequence ID" value="PFH54872.1"/>
    <property type="molecule type" value="Genomic_DNA"/>
</dbReference>
<name>A0A2A9P1Z7_9AGAR</name>
<dbReference type="OrthoDB" id="429183at2759"/>
<accession>A0A2A9P1Z7</accession>
<evidence type="ECO:0000259" key="6">
    <source>
        <dbReference type="Pfam" id="PF00520"/>
    </source>
</evidence>
<gene>
    <name evidence="7" type="ORF">AMATHDRAFT_72639</name>
</gene>
<dbReference type="GO" id="GO:0016020">
    <property type="term" value="C:membrane"/>
    <property type="evidence" value="ECO:0007669"/>
    <property type="project" value="UniProtKB-SubCell"/>
</dbReference>
<feature type="transmembrane region" description="Helical" evidence="5">
    <location>
        <begin position="82"/>
        <end position="101"/>
    </location>
</feature>
<evidence type="ECO:0000256" key="5">
    <source>
        <dbReference type="SAM" id="Phobius"/>
    </source>
</evidence>
<dbReference type="Pfam" id="PF00520">
    <property type="entry name" value="Ion_trans"/>
    <property type="match status" value="1"/>
</dbReference>
<dbReference type="Gene3D" id="1.20.120.350">
    <property type="entry name" value="Voltage-gated potassium channels. Chain C"/>
    <property type="match status" value="1"/>
</dbReference>
<comment type="subcellular location">
    <subcellularLocation>
        <location evidence="1">Membrane</location>
        <topology evidence="1">Multi-pass membrane protein</topology>
    </subcellularLocation>
</comment>
<dbReference type="PANTHER" id="PTHR38483">
    <property type="entry name" value="CHROMOSOME 1, WHOLE GENOME SHOTGUN SEQUENCE"/>
    <property type="match status" value="1"/>
</dbReference>
<evidence type="ECO:0000256" key="3">
    <source>
        <dbReference type="ARBA" id="ARBA00022989"/>
    </source>
</evidence>
<evidence type="ECO:0000256" key="4">
    <source>
        <dbReference type="ARBA" id="ARBA00023136"/>
    </source>
</evidence>
<proteinExistence type="predicted"/>
<dbReference type="PANTHER" id="PTHR38483:SF1">
    <property type="entry name" value="ION TRANSPORT DOMAIN-CONTAINING PROTEIN"/>
    <property type="match status" value="1"/>
</dbReference>
<evidence type="ECO:0000256" key="2">
    <source>
        <dbReference type="ARBA" id="ARBA00022692"/>
    </source>
</evidence>
<feature type="domain" description="Ion transport" evidence="6">
    <location>
        <begin position="83"/>
        <end position="167"/>
    </location>
</feature>
<dbReference type="AlphaFoldDB" id="A0A2A9P1Z7"/>
<feature type="transmembrane region" description="Helical" evidence="5">
    <location>
        <begin position="107"/>
        <end position="130"/>
    </location>
</feature>
<keyword evidence="2 5" id="KW-0812">Transmembrane</keyword>
<evidence type="ECO:0000313" key="7">
    <source>
        <dbReference type="EMBL" id="PFH54872.1"/>
    </source>
</evidence>
<dbReference type="STRING" id="703135.A0A2A9P1Z7"/>